<protein>
    <submittedName>
        <fullName evidence="1">Uncharacterized protein</fullName>
    </submittedName>
</protein>
<dbReference type="Proteomes" id="UP000334820">
    <property type="component" value="Unassembled WGS sequence"/>
</dbReference>
<keyword evidence="2" id="KW-1185">Reference proteome</keyword>
<proteinExistence type="predicted"/>
<evidence type="ECO:0000313" key="2">
    <source>
        <dbReference type="Proteomes" id="UP000334820"/>
    </source>
</evidence>
<name>A0A5J4K3S9_9CHLR</name>
<dbReference type="EMBL" id="BKZV01000001">
    <property type="protein sequence ID" value="GER82225.1"/>
    <property type="molecule type" value="Genomic_DNA"/>
</dbReference>
<organism evidence="1 2">
    <name type="scientific">Thermogemmatispora aurantia</name>
    <dbReference type="NCBI Taxonomy" id="2045279"/>
    <lineage>
        <taxon>Bacteria</taxon>
        <taxon>Bacillati</taxon>
        <taxon>Chloroflexota</taxon>
        <taxon>Ktedonobacteria</taxon>
        <taxon>Thermogemmatisporales</taxon>
        <taxon>Thermogemmatisporaceae</taxon>
        <taxon>Thermogemmatispora</taxon>
    </lineage>
</organism>
<gene>
    <name evidence="1" type="ORF">KTAU_08630</name>
</gene>
<accession>A0A5J4K3S9</accession>
<reference evidence="1 2" key="1">
    <citation type="journal article" date="2019" name="Int. J. Syst. Evol. Microbiol.">
        <title>Thermogemmatispora aurantia sp. nov. and Thermogemmatispora argillosa sp. nov., within the class Ktedonobacteria, and emended description of the genus Thermogemmatispora.</title>
        <authorList>
            <person name="Zheng Y."/>
            <person name="Wang C.M."/>
            <person name="Sakai Y."/>
            <person name="Abe K."/>
            <person name="Yokota A."/>
            <person name="Yabe S."/>
        </authorList>
    </citation>
    <scope>NUCLEOTIDE SEQUENCE [LARGE SCALE GENOMIC DNA]</scope>
    <source>
        <strain evidence="1 2">A1-2</strain>
    </source>
</reference>
<sequence length="86" mass="9920">MHNREARMAMAISTPAAPPSQQLRKTLLFQRRCERKNKRLKIITATIRFFQVSCGSALFRTFDQMLPAAVSRRPARKPPVLRSRPL</sequence>
<dbReference type="AlphaFoldDB" id="A0A5J4K3S9"/>
<evidence type="ECO:0000313" key="1">
    <source>
        <dbReference type="EMBL" id="GER82225.1"/>
    </source>
</evidence>
<comment type="caution">
    <text evidence="1">The sequence shown here is derived from an EMBL/GenBank/DDBJ whole genome shotgun (WGS) entry which is preliminary data.</text>
</comment>